<keyword evidence="5" id="KW-1185">Reference proteome</keyword>
<dbReference type="Pfam" id="PF24035">
    <property type="entry name" value="DUF7344"/>
    <property type="match status" value="1"/>
</dbReference>
<evidence type="ECO:0000259" key="3">
    <source>
        <dbReference type="Pfam" id="PF24035"/>
    </source>
</evidence>
<feature type="region of interest" description="Disordered" evidence="1">
    <location>
        <begin position="1"/>
        <end position="29"/>
    </location>
</feature>
<evidence type="ECO:0000313" key="4">
    <source>
        <dbReference type="EMBL" id="MFC7235736.1"/>
    </source>
</evidence>
<feature type="transmembrane region" description="Helical" evidence="2">
    <location>
        <begin position="136"/>
        <end position="158"/>
    </location>
</feature>
<dbReference type="AlphaFoldDB" id="A0ABD5ZQZ6"/>
<evidence type="ECO:0000256" key="1">
    <source>
        <dbReference type="SAM" id="MobiDB-lite"/>
    </source>
</evidence>
<feature type="transmembrane region" description="Helical" evidence="2">
    <location>
        <begin position="164"/>
        <end position="184"/>
    </location>
</feature>
<dbReference type="Proteomes" id="UP001596398">
    <property type="component" value="Unassembled WGS sequence"/>
</dbReference>
<evidence type="ECO:0000256" key="2">
    <source>
        <dbReference type="SAM" id="Phobius"/>
    </source>
</evidence>
<dbReference type="RefSeq" id="WP_276233875.1">
    <property type="nucleotide sequence ID" value="NZ_CP119802.1"/>
</dbReference>
<proteinExistence type="predicted"/>
<protein>
    <recommendedName>
        <fullName evidence="3">DUF7344 domain-containing protein</fullName>
    </recommendedName>
</protein>
<organism evidence="4 5">
    <name type="scientific">Halosegnis marinus</name>
    <dbReference type="NCBI Taxonomy" id="3034023"/>
    <lineage>
        <taxon>Archaea</taxon>
        <taxon>Methanobacteriati</taxon>
        <taxon>Methanobacteriota</taxon>
        <taxon>Stenosarchaea group</taxon>
        <taxon>Halobacteria</taxon>
        <taxon>Halobacteriales</taxon>
        <taxon>Natronomonadaceae</taxon>
        <taxon>Halosegnis</taxon>
    </lineage>
</organism>
<keyword evidence="2" id="KW-1133">Transmembrane helix</keyword>
<name>A0ABD5ZQZ6_9EURY</name>
<gene>
    <name evidence="4" type="ORF">ACFQJ4_10455</name>
</gene>
<dbReference type="GeneID" id="79267433"/>
<feature type="domain" description="DUF7344" evidence="3">
    <location>
        <begin position="33"/>
        <end position="110"/>
    </location>
</feature>
<evidence type="ECO:0000313" key="5">
    <source>
        <dbReference type="Proteomes" id="UP001596398"/>
    </source>
</evidence>
<comment type="caution">
    <text evidence="4">The sequence shown here is derived from an EMBL/GenBank/DDBJ whole genome shotgun (WGS) entry which is preliminary data.</text>
</comment>
<accession>A0ABD5ZQZ6</accession>
<sequence length="201" mass="21841">MSATAGGTAATEEPSVGEPEESAPADLTPDETFELLSNHRRRYAIHHLKRVEDTDIGGLSRQIAAWENDTEPAEVTSAERKRVYTSLQQFHLPKLDEKGVVEFDERAGEVALSDAAENLDLYLEVVQGKDIPWSQYYLGLAAVNVGLLAAVGANAWPFVLLPDLAWGVFAVTTLAISAAVHTYYNHSMQLGRGESPPAHDA</sequence>
<reference evidence="4 5" key="1">
    <citation type="journal article" date="2019" name="Int. J. Syst. Evol. Microbiol.">
        <title>The Global Catalogue of Microorganisms (GCM) 10K type strain sequencing project: providing services to taxonomists for standard genome sequencing and annotation.</title>
        <authorList>
            <consortium name="The Broad Institute Genomics Platform"/>
            <consortium name="The Broad Institute Genome Sequencing Center for Infectious Disease"/>
            <person name="Wu L."/>
            <person name="Ma J."/>
        </authorList>
    </citation>
    <scope>NUCLEOTIDE SEQUENCE [LARGE SCALE GENOMIC DNA]</scope>
    <source>
        <strain evidence="4 5">DT85</strain>
    </source>
</reference>
<keyword evidence="2" id="KW-0812">Transmembrane</keyword>
<feature type="compositionally biased region" description="Acidic residues" evidence="1">
    <location>
        <begin position="18"/>
        <end position="29"/>
    </location>
</feature>
<dbReference type="InterPro" id="IPR055768">
    <property type="entry name" value="DUF7344"/>
</dbReference>
<feature type="compositionally biased region" description="Low complexity" evidence="1">
    <location>
        <begin position="1"/>
        <end position="11"/>
    </location>
</feature>
<keyword evidence="2" id="KW-0472">Membrane</keyword>
<dbReference type="EMBL" id="JBHTAP010000001">
    <property type="protein sequence ID" value="MFC7235736.1"/>
    <property type="molecule type" value="Genomic_DNA"/>
</dbReference>